<sequence length="80" mass="8853">MNSSLLNRAGNPVSLKSENEKSGIDANGAKDRQPNPVEMTREVIDRNFLVSARPKLGYFDRSGKSSQCIPGIFKAQDFPR</sequence>
<protein>
    <submittedName>
        <fullName evidence="2">Uncharacterized protein</fullName>
    </submittedName>
</protein>
<feature type="region of interest" description="Disordered" evidence="1">
    <location>
        <begin position="1"/>
        <end position="38"/>
    </location>
</feature>
<evidence type="ECO:0000313" key="2">
    <source>
        <dbReference type="EMBL" id="VFK42249.1"/>
    </source>
</evidence>
<dbReference type="EMBL" id="CAADFU010000115">
    <property type="protein sequence ID" value="VFK48171.1"/>
    <property type="molecule type" value="Genomic_DNA"/>
</dbReference>
<evidence type="ECO:0000313" key="3">
    <source>
        <dbReference type="EMBL" id="VFK48171.1"/>
    </source>
</evidence>
<dbReference type="AlphaFoldDB" id="A0A450YL69"/>
<name>A0A450YL69_9GAMM</name>
<organism evidence="2">
    <name type="scientific">Candidatus Kentrum sp. SD</name>
    <dbReference type="NCBI Taxonomy" id="2126332"/>
    <lineage>
        <taxon>Bacteria</taxon>
        <taxon>Pseudomonadati</taxon>
        <taxon>Pseudomonadota</taxon>
        <taxon>Gammaproteobacteria</taxon>
        <taxon>Candidatus Kentrum</taxon>
    </lineage>
</organism>
<reference evidence="2" key="1">
    <citation type="submission" date="2019-02" db="EMBL/GenBank/DDBJ databases">
        <authorList>
            <person name="Gruber-Vodicka R. H."/>
            <person name="Seah K. B. B."/>
        </authorList>
    </citation>
    <scope>NUCLEOTIDE SEQUENCE</scope>
    <source>
        <strain evidence="4">BECK_S127</strain>
        <strain evidence="3">BECK_S1320</strain>
        <strain evidence="2">BECK_S1321</strain>
    </source>
</reference>
<dbReference type="EMBL" id="CAADHB010000001">
    <property type="protein sequence ID" value="VFK77684.1"/>
    <property type="molecule type" value="Genomic_DNA"/>
</dbReference>
<gene>
    <name evidence="4" type="ORF">BECKSD772D_GA0070982_100113</name>
    <name evidence="3" type="ORF">BECKSD772E_GA0070983_111512</name>
    <name evidence="2" type="ORF">BECKSD772F_GA0070984_11185</name>
</gene>
<dbReference type="EMBL" id="CAADFR010000118">
    <property type="protein sequence ID" value="VFK42249.1"/>
    <property type="molecule type" value="Genomic_DNA"/>
</dbReference>
<proteinExistence type="predicted"/>
<feature type="compositionally biased region" description="Basic and acidic residues" evidence="1">
    <location>
        <begin position="17"/>
        <end position="38"/>
    </location>
</feature>
<evidence type="ECO:0000256" key="1">
    <source>
        <dbReference type="SAM" id="MobiDB-lite"/>
    </source>
</evidence>
<evidence type="ECO:0000313" key="4">
    <source>
        <dbReference type="EMBL" id="VFK77684.1"/>
    </source>
</evidence>
<accession>A0A450YL69</accession>